<evidence type="ECO:0000313" key="4">
    <source>
        <dbReference type="Proteomes" id="UP000033848"/>
    </source>
</evidence>
<proteinExistence type="predicted"/>
<dbReference type="EMBL" id="LCED01000023">
    <property type="protein sequence ID" value="KKS66192.1"/>
    <property type="molecule type" value="Genomic_DNA"/>
</dbReference>
<dbReference type="Proteomes" id="UP000033848">
    <property type="component" value="Unassembled WGS sequence"/>
</dbReference>
<dbReference type="PATRIC" id="fig|1619115.3.peg.589"/>
<keyword evidence="2" id="KW-0472">Membrane</keyword>
<comment type="caution">
    <text evidence="3">The sequence shown here is derived from an EMBL/GenBank/DDBJ whole genome shotgun (WGS) entry which is preliminary data.</text>
</comment>
<feature type="compositionally biased region" description="Basic and acidic residues" evidence="1">
    <location>
        <begin position="57"/>
        <end position="67"/>
    </location>
</feature>
<keyword evidence="2" id="KW-0812">Transmembrane</keyword>
<sequence>MKLKVSTKILTTLGIFIITTGRTAIYAWDDCPKGTVNDPYPGDCVRYIDTDNNGICDHSEPAPEKRTATNNAAPTEGSLKNGGQVVSEKILADTPQNQLTETEPISKTPDKKIKTLLPKLLTAVAIVLFHLIGILLYTNYRKAVVRNR</sequence>
<evidence type="ECO:0000313" key="3">
    <source>
        <dbReference type="EMBL" id="KKS66192.1"/>
    </source>
</evidence>
<keyword evidence="2" id="KW-1133">Transmembrane helix</keyword>
<feature type="region of interest" description="Disordered" evidence="1">
    <location>
        <begin position="57"/>
        <end position="106"/>
    </location>
</feature>
<protein>
    <submittedName>
        <fullName evidence="3">Uncharacterized protein</fullName>
    </submittedName>
</protein>
<evidence type="ECO:0000256" key="2">
    <source>
        <dbReference type="SAM" id="Phobius"/>
    </source>
</evidence>
<reference evidence="3 4" key="1">
    <citation type="journal article" date="2015" name="Nature">
        <title>rRNA introns, odd ribosomes, and small enigmatic genomes across a large radiation of phyla.</title>
        <authorList>
            <person name="Brown C.T."/>
            <person name="Hug L.A."/>
            <person name="Thomas B.C."/>
            <person name="Sharon I."/>
            <person name="Castelle C.J."/>
            <person name="Singh A."/>
            <person name="Wilkins M.J."/>
            <person name="Williams K.H."/>
            <person name="Banfield J.F."/>
        </authorList>
    </citation>
    <scope>NUCLEOTIDE SEQUENCE [LARGE SCALE GENOMIC DNA]</scope>
</reference>
<evidence type="ECO:0000256" key="1">
    <source>
        <dbReference type="SAM" id="MobiDB-lite"/>
    </source>
</evidence>
<accession>A0A0G1AYU3</accession>
<organism evidence="3 4">
    <name type="scientific">candidate division WWE3 bacterium GW2011_GWB1_42_6</name>
    <dbReference type="NCBI Taxonomy" id="1619115"/>
    <lineage>
        <taxon>Bacteria</taxon>
        <taxon>Katanobacteria</taxon>
    </lineage>
</organism>
<dbReference type="AlphaFoldDB" id="A0A0G1AYU3"/>
<name>A0A0G1AYU3_UNCKA</name>
<feature type="transmembrane region" description="Helical" evidence="2">
    <location>
        <begin position="120"/>
        <end position="140"/>
    </location>
</feature>
<feature type="compositionally biased region" description="Polar residues" evidence="1">
    <location>
        <begin position="94"/>
        <end position="105"/>
    </location>
</feature>
<gene>
    <name evidence="3" type="ORF">UV35_C0023G0020</name>
</gene>